<dbReference type="eggNOG" id="COG4680">
    <property type="taxonomic scope" value="Bacteria"/>
</dbReference>
<dbReference type="OrthoDB" id="9799912at2"/>
<proteinExistence type="predicted"/>
<reference evidence="1 2" key="1">
    <citation type="journal article" date="2006" name="Appl. Environ. Microbiol.">
        <title>Genome sequence of the chemolithoautotrophic nitrite-oxidizing bacterium Nitrobacter winogradskyi Nb-255.</title>
        <authorList>
            <person name="Starkenburg S.R."/>
            <person name="Chain P.S."/>
            <person name="Sayavedra-Soto L.A."/>
            <person name="Hauser L."/>
            <person name="Land M.L."/>
            <person name="Larimer F.W."/>
            <person name="Malfatti S.A."/>
            <person name="Klotz M.G."/>
            <person name="Bottomley P.J."/>
            <person name="Arp D.J."/>
            <person name="Hickey W.J."/>
        </authorList>
    </citation>
    <scope>NUCLEOTIDE SEQUENCE [LARGE SCALE GENOMIC DNA]</scope>
    <source>
        <strain evidence="2">ATCC 25391 / DSM 10237 / CIP 104748 / NCIMB 11846 / Nb-255</strain>
    </source>
</reference>
<dbReference type="GO" id="GO:0003723">
    <property type="term" value="F:RNA binding"/>
    <property type="evidence" value="ECO:0007669"/>
    <property type="project" value="InterPro"/>
</dbReference>
<dbReference type="GO" id="GO:0110001">
    <property type="term" value="C:toxin-antitoxin complex"/>
    <property type="evidence" value="ECO:0007669"/>
    <property type="project" value="InterPro"/>
</dbReference>
<dbReference type="KEGG" id="nwi:Nwi_3110"/>
<dbReference type="Proteomes" id="UP000002531">
    <property type="component" value="Chromosome"/>
</dbReference>
<name>Q3SMY4_NITWN</name>
<dbReference type="GO" id="GO:0004519">
    <property type="term" value="F:endonuclease activity"/>
    <property type="evidence" value="ECO:0007669"/>
    <property type="project" value="InterPro"/>
</dbReference>
<dbReference type="AlphaFoldDB" id="Q3SMY4"/>
<gene>
    <name evidence="1" type="ordered locus">Nwi_3110</name>
</gene>
<dbReference type="STRING" id="323098.Nwi_3110"/>
<evidence type="ECO:0000313" key="2">
    <source>
        <dbReference type="Proteomes" id="UP000002531"/>
    </source>
</evidence>
<dbReference type="HOGENOM" id="CLU_153067_3_1_5"/>
<dbReference type="RefSeq" id="WP_011316268.1">
    <property type="nucleotide sequence ID" value="NC_007406.1"/>
</dbReference>
<accession>Q3SMY4</accession>
<evidence type="ECO:0000313" key="1">
    <source>
        <dbReference type="EMBL" id="ABA06357.1"/>
    </source>
</evidence>
<dbReference type="Pfam" id="PF09907">
    <property type="entry name" value="HigB_toxin"/>
    <property type="match status" value="1"/>
</dbReference>
<organism evidence="1 2">
    <name type="scientific">Nitrobacter winogradskyi (strain ATCC 25391 / DSM 10237 / CIP 104748 / NCIMB 11846 / Nb-255)</name>
    <dbReference type="NCBI Taxonomy" id="323098"/>
    <lineage>
        <taxon>Bacteria</taxon>
        <taxon>Pseudomonadati</taxon>
        <taxon>Pseudomonadota</taxon>
        <taxon>Alphaproteobacteria</taxon>
        <taxon>Hyphomicrobiales</taxon>
        <taxon>Nitrobacteraceae</taxon>
        <taxon>Nitrobacter</taxon>
    </lineage>
</organism>
<sequence length="103" mass="11714">MLVIGTDIVEQYFAERSGHRGIDAARSQYRAWLAIAGASDWRTPQDVKRSHPKASILKGGRVVFNIKANDFRLIALMQYRDGVVMIRFFGSHEEYDKVNAETV</sequence>
<dbReference type="EMBL" id="CP000115">
    <property type="protein sequence ID" value="ABA06357.1"/>
    <property type="molecule type" value="Genomic_DNA"/>
</dbReference>
<dbReference type="InterPro" id="IPR018669">
    <property type="entry name" value="Toxin_HigB"/>
</dbReference>
<protein>
    <submittedName>
        <fullName evidence="1">Putative membrane protein</fullName>
    </submittedName>
</protein>
<keyword evidence="2" id="KW-1185">Reference proteome</keyword>